<evidence type="ECO:0000259" key="2">
    <source>
        <dbReference type="PROSITE" id="PS50108"/>
    </source>
</evidence>
<comment type="caution">
    <text evidence="3">The sequence shown here is derived from an EMBL/GenBank/DDBJ whole genome shotgun (WGS) entry which is preliminary data.</text>
</comment>
<sequence>MTSYEVDWVAPLAGPIPPPKHVSLPPAWRKRDKVNDDRVRKSKSQHYPDVNIHWSRHEEFDDKSTESSAKIKPSKSNKLFSSIVRSVSSFLKSSKKPEISTPFNFLHCGHAGIDPVTKDIIGLPTNSLNLVPLDQVTPTSYPQNKPLPLTPGEIVAPRAGTLPRSFSNQMYDRAILKRSTTCINNSSRRPELNAQRWSLQSNRDERLHRRNSRFSIQSQKSRKNLEISCPFNPMHVAHIAFTKDGGLVSMPQSWRQSLVY</sequence>
<feature type="region of interest" description="Disordered" evidence="1">
    <location>
        <begin position="12"/>
        <end position="52"/>
    </location>
</feature>
<dbReference type="EMBL" id="JASJQH010006948">
    <property type="protein sequence ID" value="KAK9722487.1"/>
    <property type="molecule type" value="Genomic_DNA"/>
</dbReference>
<dbReference type="Proteomes" id="UP001479436">
    <property type="component" value="Unassembled WGS sequence"/>
</dbReference>
<dbReference type="SMART" id="SM00285">
    <property type="entry name" value="PBD"/>
    <property type="match status" value="2"/>
</dbReference>
<dbReference type="InterPro" id="IPR036936">
    <property type="entry name" value="CRIB_dom_sf"/>
</dbReference>
<evidence type="ECO:0000313" key="3">
    <source>
        <dbReference type="EMBL" id="KAK9722487.1"/>
    </source>
</evidence>
<dbReference type="Gene3D" id="3.90.810.10">
    <property type="entry name" value="CRIB domain"/>
    <property type="match status" value="1"/>
</dbReference>
<keyword evidence="4" id="KW-1185">Reference proteome</keyword>
<dbReference type="InterPro" id="IPR000095">
    <property type="entry name" value="CRIB_dom"/>
</dbReference>
<evidence type="ECO:0000256" key="1">
    <source>
        <dbReference type="SAM" id="MobiDB-lite"/>
    </source>
</evidence>
<evidence type="ECO:0000313" key="4">
    <source>
        <dbReference type="Proteomes" id="UP001479436"/>
    </source>
</evidence>
<reference evidence="3 4" key="1">
    <citation type="submission" date="2023-04" db="EMBL/GenBank/DDBJ databases">
        <title>Genome of Basidiobolus ranarum AG-B5.</title>
        <authorList>
            <person name="Stajich J.E."/>
            <person name="Carter-House D."/>
            <person name="Gryganskyi A."/>
        </authorList>
    </citation>
    <scope>NUCLEOTIDE SEQUENCE [LARGE SCALE GENOMIC DNA]</scope>
    <source>
        <strain evidence="3 4">AG-B5</strain>
    </source>
</reference>
<dbReference type="PROSITE" id="PS50108">
    <property type="entry name" value="CRIB"/>
    <property type="match status" value="1"/>
</dbReference>
<feature type="domain" description="CRIB" evidence="2">
    <location>
        <begin position="99"/>
        <end position="112"/>
    </location>
</feature>
<organism evidence="3 4">
    <name type="scientific">Basidiobolus ranarum</name>
    <dbReference type="NCBI Taxonomy" id="34480"/>
    <lineage>
        <taxon>Eukaryota</taxon>
        <taxon>Fungi</taxon>
        <taxon>Fungi incertae sedis</taxon>
        <taxon>Zoopagomycota</taxon>
        <taxon>Entomophthoromycotina</taxon>
        <taxon>Basidiobolomycetes</taxon>
        <taxon>Basidiobolales</taxon>
        <taxon>Basidiobolaceae</taxon>
        <taxon>Basidiobolus</taxon>
    </lineage>
</organism>
<accession>A0ABR2W7H7</accession>
<gene>
    <name evidence="3" type="ORF">K7432_002641</name>
</gene>
<protein>
    <recommendedName>
        <fullName evidence="2">CRIB domain-containing protein</fullName>
    </recommendedName>
</protein>
<name>A0ABR2W7H7_9FUNG</name>
<proteinExistence type="predicted"/>
<dbReference type="Pfam" id="PF00786">
    <property type="entry name" value="PBD"/>
    <property type="match status" value="2"/>
</dbReference>